<evidence type="ECO:0000256" key="13">
    <source>
        <dbReference type="PIRSR" id="PIRSR006246-5"/>
    </source>
</evidence>
<dbReference type="GO" id="GO:0005829">
    <property type="term" value="C:cytosol"/>
    <property type="evidence" value="ECO:0007669"/>
    <property type="project" value="TreeGrafter"/>
</dbReference>
<comment type="catalytic activity">
    <reaction evidence="9">
        <text>L-aspartate + H(+) = beta-alanine + CO2</text>
        <dbReference type="Rhea" id="RHEA:19497"/>
        <dbReference type="ChEBI" id="CHEBI:15378"/>
        <dbReference type="ChEBI" id="CHEBI:16526"/>
        <dbReference type="ChEBI" id="CHEBI:29991"/>
        <dbReference type="ChEBI" id="CHEBI:57966"/>
        <dbReference type="EC" id="4.1.1.11"/>
    </reaction>
</comment>
<gene>
    <name evidence="9" type="primary">panD</name>
    <name evidence="14" type="ORF">FDV58_18080</name>
</gene>
<dbReference type="PANTHER" id="PTHR21012:SF0">
    <property type="entry name" value="ASPARTATE 1-DECARBOXYLASE"/>
    <property type="match status" value="1"/>
</dbReference>
<keyword evidence="5 9" id="KW-0865">Zymogen</keyword>
<name>A0A4U6S2B6_BRAEL</name>
<feature type="modified residue" description="Pyruvic acid (Ser)" evidence="9 12">
    <location>
        <position position="25"/>
    </location>
</feature>
<organism evidence="14 15">
    <name type="scientific">Bradyrhizobium elkanii</name>
    <dbReference type="NCBI Taxonomy" id="29448"/>
    <lineage>
        <taxon>Bacteria</taxon>
        <taxon>Pseudomonadati</taxon>
        <taxon>Pseudomonadota</taxon>
        <taxon>Alphaproteobacteria</taxon>
        <taxon>Hyphomicrobiales</taxon>
        <taxon>Nitrobacteraceae</taxon>
        <taxon>Bradyrhizobium</taxon>
    </lineage>
</organism>
<evidence type="ECO:0000256" key="4">
    <source>
        <dbReference type="ARBA" id="ARBA00022813"/>
    </source>
</evidence>
<comment type="subunit">
    <text evidence="9">Heterooctamer of four alpha and four beta subunits.</text>
</comment>
<keyword evidence="8 9" id="KW-0670">Pyruvate</keyword>
<accession>A0A4U6S2B6</accession>
<comment type="caution">
    <text evidence="14">The sequence shown here is derived from an EMBL/GenBank/DDBJ whole genome shotgun (WGS) entry which is preliminary data.</text>
</comment>
<dbReference type="GO" id="GO:0004068">
    <property type="term" value="F:aspartate 1-decarboxylase activity"/>
    <property type="evidence" value="ECO:0007669"/>
    <property type="project" value="UniProtKB-UniRule"/>
</dbReference>
<dbReference type="EC" id="4.1.1.11" evidence="9"/>
<proteinExistence type="inferred from homology"/>
<evidence type="ECO:0000256" key="10">
    <source>
        <dbReference type="PIRSR" id="PIRSR006246-1"/>
    </source>
</evidence>
<dbReference type="GO" id="GO:0015940">
    <property type="term" value="P:pantothenate biosynthetic process"/>
    <property type="evidence" value="ECO:0007669"/>
    <property type="project" value="UniProtKB-UniRule"/>
</dbReference>
<feature type="active site" description="Schiff-base intermediate with substrate; via pyruvic acid" evidence="9 10">
    <location>
        <position position="25"/>
    </location>
</feature>
<dbReference type="UniPathway" id="UPA00028">
    <property type="reaction ID" value="UER00002"/>
</dbReference>
<keyword evidence="6 9" id="KW-0456">Lyase</keyword>
<evidence type="ECO:0000313" key="15">
    <source>
        <dbReference type="Proteomes" id="UP000305095"/>
    </source>
</evidence>
<evidence type="ECO:0000256" key="5">
    <source>
        <dbReference type="ARBA" id="ARBA00023145"/>
    </source>
</evidence>
<dbReference type="PIRSF" id="PIRSF006246">
    <property type="entry name" value="Asp_decarbox"/>
    <property type="match status" value="1"/>
</dbReference>
<comment type="similarity">
    <text evidence="9">Belongs to the PanD family.</text>
</comment>
<dbReference type="EMBL" id="SZZP01000010">
    <property type="protein sequence ID" value="TKV80152.1"/>
    <property type="molecule type" value="Genomic_DNA"/>
</dbReference>
<comment type="cofactor">
    <cofactor evidence="9 10">
        <name>pyruvate</name>
        <dbReference type="ChEBI" id="CHEBI:15361"/>
    </cofactor>
    <text evidence="9 10">Binds 1 pyruvoyl group covalently per subunit.</text>
</comment>
<keyword evidence="3 9" id="KW-0210">Decarboxylase</keyword>
<evidence type="ECO:0000256" key="9">
    <source>
        <dbReference type="HAMAP-Rule" id="MF_00446"/>
    </source>
</evidence>
<sequence>MQVTLMKGKIHRASVTQADLHYEGSISIDSGLLDAAGFLNNERVEIYNIETGARFATYVIEAPEGSGTIGLNGAAARLAMTGDKVILVAYASFDEAQATSFMPRIVLVDRENRILPARRRRRGRSVSRAIRAQ</sequence>
<evidence type="ECO:0000313" key="14">
    <source>
        <dbReference type="EMBL" id="TKV80152.1"/>
    </source>
</evidence>
<comment type="pathway">
    <text evidence="9">Cofactor biosynthesis; (R)-pantothenate biosynthesis; beta-alanine from L-aspartate: step 1/1.</text>
</comment>
<dbReference type="Proteomes" id="UP000305095">
    <property type="component" value="Unassembled WGS sequence"/>
</dbReference>
<comment type="subcellular location">
    <subcellularLocation>
        <location evidence="9">Cytoplasm</location>
    </subcellularLocation>
</comment>
<dbReference type="NCBIfam" id="TIGR00223">
    <property type="entry name" value="panD"/>
    <property type="match status" value="1"/>
</dbReference>
<feature type="binding site" evidence="9 11">
    <location>
        <begin position="73"/>
        <end position="75"/>
    </location>
    <ligand>
        <name>substrate</name>
    </ligand>
</feature>
<comment type="PTM">
    <text evidence="9 12">Is synthesized initially as an inactive proenzyme, which is activated by self-cleavage at a specific serine bond to produce a beta-subunit with a hydroxyl group at its C-terminus and an alpha-subunit with a pyruvoyl group at its N-terminus.</text>
</comment>
<dbReference type="Gene3D" id="2.40.40.20">
    <property type="match status" value="1"/>
</dbReference>
<comment type="function">
    <text evidence="9">Catalyzes the pyruvoyl-dependent decarboxylation of aspartate to produce beta-alanine.</text>
</comment>
<dbReference type="SUPFAM" id="SSF50692">
    <property type="entry name" value="ADC-like"/>
    <property type="match status" value="1"/>
</dbReference>
<feature type="chain" id="PRO_5021527438" description="Aspartate 1-decarboxylase alpha chain" evidence="9 13">
    <location>
        <begin position="25"/>
        <end position="133"/>
    </location>
</feature>
<feature type="binding site" evidence="9 11">
    <location>
        <position position="57"/>
    </location>
    <ligand>
        <name>substrate</name>
    </ligand>
</feature>
<keyword evidence="1 9" id="KW-0963">Cytoplasm</keyword>
<keyword evidence="4 9" id="KW-0068">Autocatalytic cleavage</keyword>
<dbReference type="GO" id="GO:0006523">
    <property type="term" value="P:alanine biosynthetic process"/>
    <property type="evidence" value="ECO:0007669"/>
    <property type="project" value="InterPro"/>
</dbReference>
<evidence type="ECO:0000256" key="6">
    <source>
        <dbReference type="ARBA" id="ARBA00023239"/>
    </source>
</evidence>
<dbReference type="HAMAP" id="MF_00446">
    <property type="entry name" value="PanD"/>
    <property type="match status" value="1"/>
</dbReference>
<dbReference type="CDD" id="cd06919">
    <property type="entry name" value="Asp_decarbox"/>
    <property type="match status" value="1"/>
</dbReference>
<dbReference type="InterPro" id="IPR003190">
    <property type="entry name" value="Asp_decarbox"/>
</dbReference>
<evidence type="ECO:0000256" key="12">
    <source>
        <dbReference type="PIRSR" id="PIRSR006246-3"/>
    </source>
</evidence>
<reference evidence="14 15" key="1">
    <citation type="submission" date="2019-05" db="EMBL/GenBank/DDBJ databases">
        <title>Draft Genome of Bradyrhizobium elkanii strain SEMIA 938, Used in Commercial Inoculants for Lupinus spp. in Brazil.</title>
        <authorList>
            <person name="Hungria M."/>
            <person name="Delamuta J.R.M."/>
            <person name="Ribeiro R.A."/>
            <person name="Nogueira M.A."/>
        </authorList>
    </citation>
    <scope>NUCLEOTIDE SEQUENCE [LARGE SCALE GENOMIC DNA]</scope>
    <source>
        <strain evidence="14 15">Semia 938</strain>
    </source>
</reference>
<evidence type="ECO:0000256" key="8">
    <source>
        <dbReference type="ARBA" id="ARBA00023317"/>
    </source>
</evidence>
<evidence type="ECO:0000256" key="1">
    <source>
        <dbReference type="ARBA" id="ARBA00022490"/>
    </source>
</evidence>
<dbReference type="RefSeq" id="WP_137479440.1">
    <property type="nucleotide sequence ID" value="NZ_SZZP01000010.1"/>
</dbReference>
<dbReference type="InterPro" id="IPR009010">
    <property type="entry name" value="Asp_de-COase-like_dom_sf"/>
</dbReference>
<evidence type="ECO:0000256" key="2">
    <source>
        <dbReference type="ARBA" id="ARBA00022655"/>
    </source>
</evidence>
<dbReference type="PANTHER" id="PTHR21012">
    <property type="entry name" value="ASPARTATE 1-DECARBOXYLASE"/>
    <property type="match status" value="1"/>
</dbReference>
<protein>
    <recommendedName>
        <fullName evidence="9">Aspartate 1-decarboxylase</fullName>
        <ecNumber evidence="9">4.1.1.11</ecNumber>
    </recommendedName>
    <alternativeName>
        <fullName evidence="9">Aspartate alpha-decarboxylase</fullName>
    </alternativeName>
    <component>
        <recommendedName>
            <fullName evidence="9">Aspartate 1-decarboxylase beta chain</fullName>
        </recommendedName>
    </component>
    <component>
        <recommendedName>
            <fullName evidence="9">Aspartate 1-decarboxylase alpha chain</fullName>
        </recommendedName>
    </component>
</protein>
<evidence type="ECO:0000256" key="11">
    <source>
        <dbReference type="PIRSR" id="PIRSR006246-2"/>
    </source>
</evidence>
<evidence type="ECO:0000256" key="3">
    <source>
        <dbReference type="ARBA" id="ARBA00022793"/>
    </source>
</evidence>
<dbReference type="AlphaFoldDB" id="A0A4U6S2B6"/>
<feature type="chain" id="PRO_5021527439" description="Aspartate 1-decarboxylase beta chain" evidence="9 13">
    <location>
        <begin position="1"/>
        <end position="24"/>
    </location>
</feature>
<feature type="active site" description="Proton donor" evidence="9 10">
    <location>
        <position position="58"/>
    </location>
</feature>
<evidence type="ECO:0000256" key="7">
    <source>
        <dbReference type="ARBA" id="ARBA00023270"/>
    </source>
</evidence>
<dbReference type="Pfam" id="PF02261">
    <property type="entry name" value="Asp_decarbox"/>
    <property type="match status" value="1"/>
</dbReference>
<keyword evidence="2 9" id="KW-0566">Pantothenate biosynthesis</keyword>
<keyword evidence="7 9" id="KW-0704">Schiff base</keyword>